<evidence type="ECO:0000256" key="3">
    <source>
        <dbReference type="ARBA" id="ARBA00022448"/>
    </source>
</evidence>
<evidence type="ECO:0000256" key="2">
    <source>
        <dbReference type="ARBA" id="ARBA00010102"/>
    </source>
</evidence>
<name>A0AAD9IGG2_PROWI</name>
<dbReference type="PANTHER" id="PTHR11024:SF3">
    <property type="entry name" value="NUCLEOPORIN SEH1"/>
    <property type="match status" value="1"/>
</dbReference>
<dbReference type="SUPFAM" id="SSF50978">
    <property type="entry name" value="WD40 repeat-like"/>
    <property type="match status" value="1"/>
</dbReference>
<evidence type="ECO:0000256" key="7">
    <source>
        <dbReference type="ARBA" id="ARBA00023242"/>
    </source>
</evidence>
<dbReference type="AlphaFoldDB" id="A0AAD9IGG2"/>
<dbReference type="GO" id="GO:0034198">
    <property type="term" value="P:cellular response to amino acid starvation"/>
    <property type="evidence" value="ECO:0007669"/>
    <property type="project" value="TreeGrafter"/>
</dbReference>
<dbReference type="SMART" id="SM00320">
    <property type="entry name" value="WD40"/>
    <property type="match status" value="2"/>
</dbReference>
<dbReference type="Pfam" id="PF00400">
    <property type="entry name" value="WD40"/>
    <property type="match status" value="2"/>
</dbReference>
<keyword evidence="5" id="KW-0677">Repeat</keyword>
<dbReference type="InterPro" id="IPR036322">
    <property type="entry name" value="WD40_repeat_dom_sf"/>
</dbReference>
<keyword evidence="6" id="KW-0653">Protein transport</keyword>
<evidence type="ECO:0000313" key="8">
    <source>
        <dbReference type="EMBL" id="KAK2077946.1"/>
    </source>
</evidence>
<dbReference type="GO" id="GO:0015031">
    <property type="term" value="P:protein transport"/>
    <property type="evidence" value="ECO:0007669"/>
    <property type="project" value="UniProtKB-KW"/>
</dbReference>
<gene>
    <name evidence="8" type="ORF">QBZ16_003814</name>
</gene>
<comment type="caution">
    <text evidence="8">The sequence shown here is derived from an EMBL/GenBank/DDBJ whole genome shotgun (WGS) entry which is preliminary data.</text>
</comment>
<dbReference type="InterPro" id="IPR037363">
    <property type="entry name" value="Sec13/Seh1_fam"/>
</dbReference>
<evidence type="ECO:0000256" key="4">
    <source>
        <dbReference type="ARBA" id="ARBA00022574"/>
    </source>
</evidence>
<dbReference type="EMBL" id="JASFZW010000005">
    <property type="protein sequence ID" value="KAK2077946.1"/>
    <property type="molecule type" value="Genomic_DNA"/>
</dbReference>
<evidence type="ECO:0000256" key="6">
    <source>
        <dbReference type="ARBA" id="ARBA00022927"/>
    </source>
</evidence>
<dbReference type="GO" id="GO:0005198">
    <property type="term" value="F:structural molecule activity"/>
    <property type="evidence" value="ECO:0007669"/>
    <property type="project" value="InterPro"/>
</dbReference>
<dbReference type="GO" id="GO:0031080">
    <property type="term" value="C:nuclear pore outer ring"/>
    <property type="evidence" value="ECO:0007669"/>
    <property type="project" value="TreeGrafter"/>
</dbReference>
<keyword evidence="9" id="KW-1185">Reference proteome</keyword>
<evidence type="ECO:0000256" key="5">
    <source>
        <dbReference type="ARBA" id="ARBA00022737"/>
    </source>
</evidence>
<comment type="similarity">
    <text evidence="2">Belongs to the WD repeat SEC13 family.</text>
</comment>
<keyword evidence="3" id="KW-0813">Transport</keyword>
<reference evidence="8" key="1">
    <citation type="submission" date="2021-01" db="EMBL/GenBank/DDBJ databases">
        <authorList>
            <person name="Eckstrom K.M.E."/>
        </authorList>
    </citation>
    <scope>NUCLEOTIDE SEQUENCE</scope>
    <source>
        <strain evidence="8">UVCC 0001</strain>
    </source>
</reference>
<evidence type="ECO:0000256" key="1">
    <source>
        <dbReference type="ARBA" id="ARBA00004259"/>
    </source>
</evidence>
<dbReference type="Gene3D" id="2.130.10.10">
    <property type="entry name" value="YVTN repeat-like/Quinoprotein amine dehydrogenase"/>
    <property type="match status" value="1"/>
</dbReference>
<dbReference type="InterPro" id="IPR015943">
    <property type="entry name" value="WD40/YVTN_repeat-like_dom_sf"/>
</dbReference>
<dbReference type="GO" id="GO:0035859">
    <property type="term" value="C:Seh1-associated complex"/>
    <property type="evidence" value="ECO:0007669"/>
    <property type="project" value="TreeGrafter"/>
</dbReference>
<dbReference type="Proteomes" id="UP001255856">
    <property type="component" value="Unassembled WGS sequence"/>
</dbReference>
<keyword evidence="4" id="KW-0853">WD repeat</keyword>
<comment type="subcellular location">
    <subcellularLocation>
        <location evidence="1">Nucleus envelope</location>
    </subcellularLocation>
</comment>
<sequence length="319" mass="33328">MSTREIASPIQGGAIDAAYNLSNTLLAVQQAGQILVLARQRPQIEFSPLASLPLEESDKEITCLAWATPDQGAVLAAGTADGAILLWTGRAAPGSAACAPPASWSQPQRLPAGRRRVNQLAFEPSPVSAGVRALAAACEDGFHAGTLRIASKHGAPSALSWRDAGCDDLTSAQLPPMLSAGTRRGAAQVWWRAGNGEWKRGPALHDEDAEPSASTAVACLAWAPPMGRKRETIAVARGATVTLFQMHGPTDAPEVSVLARLEHEAAVCQAEWDPPATWLATTTADSVVCLWRPDFSGEWLLCNTIAGAAEGMGAGAMVD</sequence>
<dbReference type="GO" id="GO:1904263">
    <property type="term" value="P:positive regulation of TORC1 signaling"/>
    <property type="evidence" value="ECO:0007669"/>
    <property type="project" value="TreeGrafter"/>
</dbReference>
<protein>
    <submittedName>
        <fullName evidence="8">Uncharacterized protein</fullName>
    </submittedName>
</protein>
<organism evidence="8 9">
    <name type="scientific">Prototheca wickerhamii</name>
    <dbReference type="NCBI Taxonomy" id="3111"/>
    <lineage>
        <taxon>Eukaryota</taxon>
        <taxon>Viridiplantae</taxon>
        <taxon>Chlorophyta</taxon>
        <taxon>core chlorophytes</taxon>
        <taxon>Trebouxiophyceae</taxon>
        <taxon>Chlorellales</taxon>
        <taxon>Chlorellaceae</taxon>
        <taxon>Prototheca</taxon>
    </lineage>
</organism>
<evidence type="ECO:0000313" key="9">
    <source>
        <dbReference type="Proteomes" id="UP001255856"/>
    </source>
</evidence>
<dbReference type="PANTHER" id="PTHR11024">
    <property type="entry name" value="NUCLEAR PORE COMPLEX PROTEIN SEC13 / SEH1 FAMILY MEMBER"/>
    <property type="match status" value="1"/>
</dbReference>
<dbReference type="InterPro" id="IPR001680">
    <property type="entry name" value="WD40_rpt"/>
</dbReference>
<proteinExistence type="inferred from homology"/>
<accession>A0AAD9IGG2</accession>
<keyword evidence="7" id="KW-0539">Nucleus</keyword>